<reference evidence="2" key="1">
    <citation type="journal article" date="2019" name="Int. J. Syst. Evol. Microbiol.">
        <title>The Global Catalogue of Microorganisms (GCM) 10K type strain sequencing project: providing services to taxonomists for standard genome sequencing and annotation.</title>
        <authorList>
            <consortium name="The Broad Institute Genomics Platform"/>
            <consortium name="The Broad Institute Genome Sequencing Center for Infectious Disease"/>
            <person name="Wu L."/>
            <person name="Ma J."/>
        </authorList>
    </citation>
    <scope>NUCLEOTIDE SEQUENCE [LARGE SCALE GENOMIC DNA]</scope>
    <source>
        <strain evidence="2">JCM 17326</strain>
    </source>
</reference>
<protein>
    <submittedName>
        <fullName evidence="1">Uncharacterized protein</fullName>
    </submittedName>
</protein>
<dbReference type="EMBL" id="BAABDQ010000007">
    <property type="protein sequence ID" value="GAA3553297.1"/>
    <property type="molecule type" value="Genomic_DNA"/>
</dbReference>
<evidence type="ECO:0000313" key="1">
    <source>
        <dbReference type="EMBL" id="GAA3553297.1"/>
    </source>
</evidence>
<comment type="caution">
    <text evidence="1">The sequence shown here is derived from an EMBL/GenBank/DDBJ whole genome shotgun (WGS) entry which is preliminary data.</text>
</comment>
<dbReference type="Proteomes" id="UP001500630">
    <property type="component" value="Unassembled WGS sequence"/>
</dbReference>
<accession>A0ABP6WR14</accession>
<gene>
    <name evidence="1" type="ORF">GCM10022419_037110</name>
</gene>
<organism evidence="1 2">
    <name type="scientific">Nonomuraea rosea</name>
    <dbReference type="NCBI Taxonomy" id="638574"/>
    <lineage>
        <taxon>Bacteria</taxon>
        <taxon>Bacillati</taxon>
        <taxon>Actinomycetota</taxon>
        <taxon>Actinomycetes</taxon>
        <taxon>Streptosporangiales</taxon>
        <taxon>Streptosporangiaceae</taxon>
        <taxon>Nonomuraea</taxon>
    </lineage>
</organism>
<keyword evidence="2" id="KW-1185">Reference proteome</keyword>
<dbReference type="RefSeq" id="WP_345563254.1">
    <property type="nucleotide sequence ID" value="NZ_BAABDQ010000007.1"/>
</dbReference>
<sequence length="184" mass="19974">MTVDARSTWFIHADKMGGISGVDVWDLAENRAFPAADPGTFINYVNVWSRNAETSTQEAKYIKNNLSIKSTGEACFVNDRTSASAGVQLEIDNQKNGTGGVSGGIQGSVETACKSYEATGPAKPPNPDPGDDFTLSPVWNKRRVKAECFHGFPGTCNIKAYSHRFRAEVTFCYHVAKSKTTCIP</sequence>
<proteinExistence type="predicted"/>
<evidence type="ECO:0000313" key="2">
    <source>
        <dbReference type="Proteomes" id="UP001500630"/>
    </source>
</evidence>
<name>A0ABP6WR14_9ACTN</name>